<dbReference type="InterPro" id="IPR036425">
    <property type="entry name" value="MoaB/Mog-like_dom_sf"/>
</dbReference>
<organism evidence="2 3">
    <name type="scientific">Candidatus Scatomorpha intestinavium</name>
    <dbReference type="NCBI Taxonomy" id="2840922"/>
    <lineage>
        <taxon>Bacteria</taxon>
        <taxon>Bacillati</taxon>
        <taxon>Bacillota</taxon>
        <taxon>Clostridia</taxon>
        <taxon>Eubacteriales</taxon>
        <taxon>Candidatus Scatomorpha</taxon>
    </lineage>
</organism>
<protein>
    <submittedName>
        <fullName evidence="2">Molybdopterin-binding protein</fullName>
    </submittedName>
</protein>
<proteinExistence type="predicted"/>
<evidence type="ECO:0000313" key="3">
    <source>
        <dbReference type="Proteomes" id="UP000824262"/>
    </source>
</evidence>
<dbReference type="Proteomes" id="UP000824262">
    <property type="component" value="Unassembled WGS sequence"/>
</dbReference>
<feature type="domain" description="MoaB/Mog" evidence="1">
    <location>
        <begin position="7"/>
        <end position="144"/>
    </location>
</feature>
<evidence type="ECO:0000259" key="1">
    <source>
        <dbReference type="Pfam" id="PF00994"/>
    </source>
</evidence>
<dbReference type="Pfam" id="PF00994">
    <property type="entry name" value="MoCF_biosynth"/>
    <property type="match status" value="1"/>
</dbReference>
<dbReference type="EMBL" id="DVGA01000098">
    <property type="protein sequence ID" value="HIQ79347.1"/>
    <property type="molecule type" value="Genomic_DNA"/>
</dbReference>
<name>A0A9D0ZEU4_9FIRM</name>
<accession>A0A9D0ZEU4</accession>
<dbReference type="Gene3D" id="3.40.980.10">
    <property type="entry name" value="MoaB/Mog-like domain"/>
    <property type="match status" value="1"/>
</dbReference>
<dbReference type="SUPFAM" id="SSF53218">
    <property type="entry name" value="Molybdenum cofactor biosynthesis proteins"/>
    <property type="match status" value="1"/>
</dbReference>
<evidence type="ECO:0000313" key="2">
    <source>
        <dbReference type="EMBL" id="HIQ79347.1"/>
    </source>
</evidence>
<reference evidence="2" key="1">
    <citation type="submission" date="2020-10" db="EMBL/GenBank/DDBJ databases">
        <authorList>
            <person name="Gilroy R."/>
        </authorList>
    </citation>
    <scope>NUCLEOTIDE SEQUENCE</scope>
    <source>
        <strain evidence="2">ChiBcolR7-354</strain>
    </source>
</reference>
<dbReference type="InterPro" id="IPR001453">
    <property type="entry name" value="MoaB/Mog_dom"/>
</dbReference>
<dbReference type="AlphaFoldDB" id="A0A9D0ZEU4"/>
<comment type="caution">
    <text evidence="2">The sequence shown here is derived from an EMBL/GenBank/DDBJ whole genome shotgun (WGS) entry which is preliminary data.</text>
</comment>
<reference evidence="2" key="2">
    <citation type="journal article" date="2021" name="PeerJ">
        <title>Extensive microbial diversity within the chicken gut microbiome revealed by metagenomics and culture.</title>
        <authorList>
            <person name="Gilroy R."/>
            <person name="Ravi A."/>
            <person name="Getino M."/>
            <person name="Pursley I."/>
            <person name="Horton D.L."/>
            <person name="Alikhan N.F."/>
            <person name="Baker D."/>
            <person name="Gharbi K."/>
            <person name="Hall N."/>
            <person name="Watson M."/>
            <person name="Adriaenssens E.M."/>
            <person name="Foster-Nyarko E."/>
            <person name="Jarju S."/>
            <person name="Secka A."/>
            <person name="Antonio M."/>
            <person name="Oren A."/>
            <person name="Chaudhuri R.R."/>
            <person name="La Ragione R."/>
            <person name="Hildebrand F."/>
            <person name="Pallen M.J."/>
        </authorList>
    </citation>
    <scope>NUCLEOTIDE SEQUENCE</scope>
    <source>
        <strain evidence="2">ChiBcolR7-354</strain>
    </source>
</reference>
<gene>
    <name evidence="2" type="ORF">IAB77_08840</name>
</gene>
<sequence>MINRAFIIPTGDEIKNGTVLDLDSAKIMESLVRLNPEMVITRLAPVVDVEANIVGTMESCLDAGAELIVLIGGSGGGHRFSSTLGSDYTHSAMELWLDEKVSHCIYGKNGHMWSKLVCGTKAETLVINVPGPIREAAATIAAFAESAREGRDIRAINEAMTRALYAQYPQDKVQHDE</sequence>